<keyword evidence="2" id="KW-1185">Reference proteome</keyword>
<dbReference type="AlphaFoldDB" id="A0A2Z7C6E0"/>
<accession>A0A2Z7C6E0</accession>
<evidence type="ECO:0000313" key="2">
    <source>
        <dbReference type="Proteomes" id="UP000250235"/>
    </source>
</evidence>
<reference evidence="1 2" key="1">
    <citation type="journal article" date="2015" name="Proc. Natl. Acad. Sci. U.S.A.">
        <title>The resurrection genome of Boea hygrometrica: A blueprint for survival of dehydration.</title>
        <authorList>
            <person name="Xiao L."/>
            <person name="Yang G."/>
            <person name="Zhang L."/>
            <person name="Yang X."/>
            <person name="Zhao S."/>
            <person name="Ji Z."/>
            <person name="Zhou Q."/>
            <person name="Hu M."/>
            <person name="Wang Y."/>
            <person name="Chen M."/>
            <person name="Xu Y."/>
            <person name="Jin H."/>
            <person name="Xiao X."/>
            <person name="Hu G."/>
            <person name="Bao F."/>
            <person name="Hu Y."/>
            <person name="Wan P."/>
            <person name="Li L."/>
            <person name="Deng X."/>
            <person name="Kuang T."/>
            <person name="Xiang C."/>
            <person name="Zhu J.K."/>
            <person name="Oliver M.J."/>
            <person name="He Y."/>
        </authorList>
    </citation>
    <scope>NUCLEOTIDE SEQUENCE [LARGE SCALE GENOMIC DNA]</scope>
    <source>
        <strain evidence="2">cv. XS01</strain>
    </source>
</reference>
<proteinExistence type="predicted"/>
<dbReference type="Proteomes" id="UP000250235">
    <property type="component" value="Unassembled WGS sequence"/>
</dbReference>
<evidence type="ECO:0000313" key="1">
    <source>
        <dbReference type="EMBL" id="KZV42465.1"/>
    </source>
</evidence>
<organism evidence="1 2">
    <name type="scientific">Dorcoceras hygrometricum</name>
    <dbReference type="NCBI Taxonomy" id="472368"/>
    <lineage>
        <taxon>Eukaryota</taxon>
        <taxon>Viridiplantae</taxon>
        <taxon>Streptophyta</taxon>
        <taxon>Embryophyta</taxon>
        <taxon>Tracheophyta</taxon>
        <taxon>Spermatophyta</taxon>
        <taxon>Magnoliopsida</taxon>
        <taxon>eudicotyledons</taxon>
        <taxon>Gunneridae</taxon>
        <taxon>Pentapetalae</taxon>
        <taxon>asterids</taxon>
        <taxon>lamiids</taxon>
        <taxon>Lamiales</taxon>
        <taxon>Gesneriaceae</taxon>
        <taxon>Didymocarpoideae</taxon>
        <taxon>Trichosporeae</taxon>
        <taxon>Loxocarpinae</taxon>
        <taxon>Dorcoceras</taxon>
    </lineage>
</organism>
<protein>
    <submittedName>
        <fullName evidence="1">Uncharacterized protein</fullName>
    </submittedName>
</protein>
<gene>
    <name evidence="1" type="ORF">F511_32562</name>
</gene>
<dbReference type="EMBL" id="KQ999037">
    <property type="protein sequence ID" value="KZV42465.1"/>
    <property type="molecule type" value="Genomic_DNA"/>
</dbReference>
<sequence>MSHSMFSVAGVDTSSFGLVGMTAFWISEGDSAVSSVGLQLCERSDVALRTDVAVHVIRIVHVHSDPVDLALLLLFYVRTRMLLRRAGYHGFSAGRGVDPAGGSPGGG</sequence>
<name>A0A2Z7C6E0_9LAMI</name>